<comment type="similarity">
    <text evidence="2">Belongs to the ABC transporter superfamily. ABCG family. Eye pigment precursor importer (TC 3.A.1.204) subfamily.</text>
</comment>
<comment type="caution">
    <text evidence="11">The sequence shown here is derived from an EMBL/GenBank/DDBJ whole genome shotgun (WGS) entry which is preliminary data.</text>
</comment>
<reference evidence="12" key="1">
    <citation type="journal article" date="2016" name="Nat. Biotechnol.">
        <title>Sequencing wild and cultivated cassava and related species reveals extensive interspecific hybridization and genetic diversity.</title>
        <authorList>
            <person name="Bredeson J.V."/>
            <person name="Lyons J.B."/>
            <person name="Prochnik S.E."/>
            <person name="Wu G.A."/>
            <person name="Ha C.M."/>
            <person name="Edsinger-Gonzales E."/>
            <person name="Grimwood J."/>
            <person name="Schmutz J."/>
            <person name="Rabbi I.Y."/>
            <person name="Egesi C."/>
            <person name="Nauluvula P."/>
            <person name="Lebot V."/>
            <person name="Ndunguru J."/>
            <person name="Mkamilo G."/>
            <person name="Bart R.S."/>
            <person name="Setter T.L."/>
            <person name="Gleadow R.M."/>
            <person name="Kulakow P."/>
            <person name="Ferguson M.E."/>
            <person name="Rounsley S."/>
            <person name="Rokhsar D.S."/>
        </authorList>
    </citation>
    <scope>NUCLEOTIDE SEQUENCE [LARGE SCALE GENOMIC DNA]</scope>
    <source>
        <strain evidence="12">cv. AM560-2</strain>
    </source>
</reference>
<dbReference type="SMART" id="SM00382">
    <property type="entry name" value="AAA"/>
    <property type="match status" value="1"/>
</dbReference>
<feature type="transmembrane region" description="Helical" evidence="9">
    <location>
        <begin position="407"/>
        <end position="427"/>
    </location>
</feature>
<dbReference type="GO" id="GO:0055085">
    <property type="term" value="P:transmembrane transport"/>
    <property type="evidence" value="ECO:0000318"/>
    <property type="project" value="GO_Central"/>
</dbReference>
<dbReference type="PANTHER" id="PTHR48042">
    <property type="entry name" value="ABC TRANSPORTER G FAMILY MEMBER 11"/>
    <property type="match status" value="1"/>
</dbReference>
<evidence type="ECO:0000313" key="12">
    <source>
        <dbReference type="Proteomes" id="UP000091857"/>
    </source>
</evidence>
<accession>A0A2C9VJS4</accession>
<dbReference type="GO" id="GO:0005524">
    <property type="term" value="F:ATP binding"/>
    <property type="evidence" value="ECO:0007669"/>
    <property type="project" value="UniProtKB-KW"/>
</dbReference>
<sequence length="646" mass="72572">MTSLEMQTFDFNMVQTDSLKDNYDDVGVVFLSWKDLWVTVGDGKLGKRPILQGLTAYAQPGELLAVMGPSGSGKSTLLDALGGRLSSNTTQTGEILVNGRKQALAYGTSAYVTQDENLVTTLTVREAVYYSAQLQLPDSMSKSEKKERAEMTIREMGLQEAMNTRIGGWGVKGLSGGQKRRVSICIEILTHPKLLFLDEPTSGLDSAASYYVMSRISSLKSKDGIRRTIILSIHQPSCEVFQLFNNLCLLSSGKMVYFGLASAANEFFTFNGFPCPVHQNPSDHFLKTINKDFERDLEQGLSGAMPTEEVINTLIRSYESSETYQQLQKKIAEINEENFGAILEKRSHASFLNQCVVLTRRSFVNMYRDIGYYWLRLFIYVGLAFGLGTIYYDLGSTYASIQARGSLLMFISTFLTFMAIGGFPSFVEEMKVFIRERLNGHYGTTTFIIANTFSSLPFLLMISLIPGAIAYYITGLHKGFEHFVCFAFIIFASLLLVESTMMAIASIVPNFLMGIIAGAGIQGLMALGGGFFRLPNDLPRPFWKYPLYYIAFHKYAYQGMFKNEFEGLRFQSYQGAGGSSAEMINGEDVLRDVWQVEMGYSKWVDLLILLGMTIFYRFLFLIIIKVSETSKLRLFMAKIYRIIYRS</sequence>
<feature type="domain" description="ABC transporter" evidence="10">
    <location>
        <begin position="31"/>
        <end position="277"/>
    </location>
</feature>
<gene>
    <name evidence="11" type="ORF">MANES_07G034600v8</name>
</gene>
<evidence type="ECO:0000259" key="10">
    <source>
        <dbReference type="PROSITE" id="PS50893"/>
    </source>
</evidence>
<feature type="transmembrane region" description="Helical" evidence="9">
    <location>
        <begin position="509"/>
        <end position="532"/>
    </location>
</feature>
<evidence type="ECO:0000256" key="2">
    <source>
        <dbReference type="ARBA" id="ARBA00005814"/>
    </source>
</evidence>
<name>A0A2C9VJS4_MANES</name>
<dbReference type="Pfam" id="PF00005">
    <property type="entry name" value="ABC_tran"/>
    <property type="match status" value="1"/>
</dbReference>
<dbReference type="SUPFAM" id="SSF52540">
    <property type="entry name" value="P-loop containing nucleoside triphosphate hydrolases"/>
    <property type="match status" value="1"/>
</dbReference>
<dbReference type="OrthoDB" id="818989at2759"/>
<dbReference type="GO" id="GO:0016887">
    <property type="term" value="F:ATP hydrolysis activity"/>
    <property type="evidence" value="ECO:0007669"/>
    <property type="project" value="InterPro"/>
</dbReference>
<dbReference type="InterPro" id="IPR027417">
    <property type="entry name" value="P-loop_NTPase"/>
</dbReference>
<dbReference type="InterPro" id="IPR043926">
    <property type="entry name" value="ABCG_dom"/>
</dbReference>
<evidence type="ECO:0000313" key="11">
    <source>
        <dbReference type="EMBL" id="OAY45138.1"/>
    </source>
</evidence>
<dbReference type="AlphaFoldDB" id="A0A2C9VJS4"/>
<keyword evidence="7 9" id="KW-1133">Transmembrane helix</keyword>
<keyword evidence="8 9" id="KW-0472">Membrane</keyword>
<dbReference type="InterPro" id="IPR052215">
    <property type="entry name" value="Plant_ABCG"/>
</dbReference>
<feature type="transmembrane region" description="Helical" evidence="9">
    <location>
        <begin position="479"/>
        <end position="497"/>
    </location>
</feature>
<dbReference type="Pfam" id="PF01061">
    <property type="entry name" value="ABC2_membrane"/>
    <property type="match status" value="1"/>
</dbReference>
<dbReference type="PANTHER" id="PTHR48042:SF32">
    <property type="entry name" value="ABC TRANSPORTER DOMAIN-CONTAINING PROTEIN"/>
    <property type="match status" value="1"/>
</dbReference>
<keyword evidence="6" id="KW-0067">ATP-binding</keyword>
<dbReference type="Gramene" id="Manes.07G034600.1.v8.1">
    <property type="protein sequence ID" value="Manes.07G034600.1.v8.1.CDS"/>
    <property type="gene ID" value="Manes.07G034600.v8.1"/>
</dbReference>
<evidence type="ECO:0000256" key="6">
    <source>
        <dbReference type="ARBA" id="ARBA00022840"/>
    </source>
</evidence>
<evidence type="ECO:0000256" key="9">
    <source>
        <dbReference type="SAM" id="Phobius"/>
    </source>
</evidence>
<dbReference type="FunFam" id="3.40.50.300:FF:001533">
    <property type="entry name" value="ABC transporter G family member 11"/>
    <property type="match status" value="1"/>
</dbReference>
<dbReference type="GO" id="GO:0140359">
    <property type="term" value="F:ABC-type transporter activity"/>
    <property type="evidence" value="ECO:0007669"/>
    <property type="project" value="InterPro"/>
</dbReference>
<feature type="transmembrane region" description="Helical" evidence="9">
    <location>
        <begin position="448"/>
        <end position="473"/>
    </location>
</feature>
<evidence type="ECO:0000256" key="8">
    <source>
        <dbReference type="ARBA" id="ARBA00023136"/>
    </source>
</evidence>
<proteinExistence type="inferred from homology"/>
<dbReference type="InterPro" id="IPR003439">
    <property type="entry name" value="ABC_transporter-like_ATP-bd"/>
</dbReference>
<dbReference type="InterPro" id="IPR013525">
    <property type="entry name" value="ABC2_TM"/>
</dbReference>
<dbReference type="Proteomes" id="UP000091857">
    <property type="component" value="Chromosome 7"/>
</dbReference>
<dbReference type="InterPro" id="IPR017871">
    <property type="entry name" value="ABC_transporter-like_CS"/>
</dbReference>
<dbReference type="PROSITE" id="PS50893">
    <property type="entry name" value="ABC_TRANSPORTER_2"/>
    <property type="match status" value="1"/>
</dbReference>
<evidence type="ECO:0000256" key="4">
    <source>
        <dbReference type="ARBA" id="ARBA00022692"/>
    </source>
</evidence>
<keyword evidence="5" id="KW-0547">Nucleotide-binding</keyword>
<organism evidence="11 12">
    <name type="scientific">Manihot esculenta</name>
    <name type="common">Cassava</name>
    <name type="synonym">Jatropha manihot</name>
    <dbReference type="NCBI Taxonomy" id="3983"/>
    <lineage>
        <taxon>Eukaryota</taxon>
        <taxon>Viridiplantae</taxon>
        <taxon>Streptophyta</taxon>
        <taxon>Embryophyta</taxon>
        <taxon>Tracheophyta</taxon>
        <taxon>Spermatophyta</taxon>
        <taxon>Magnoliopsida</taxon>
        <taxon>eudicotyledons</taxon>
        <taxon>Gunneridae</taxon>
        <taxon>Pentapetalae</taxon>
        <taxon>rosids</taxon>
        <taxon>fabids</taxon>
        <taxon>Malpighiales</taxon>
        <taxon>Euphorbiaceae</taxon>
        <taxon>Crotonoideae</taxon>
        <taxon>Manihoteae</taxon>
        <taxon>Manihot</taxon>
    </lineage>
</organism>
<dbReference type="InterPro" id="IPR003593">
    <property type="entry name" value="AAA+_ATPase"/>
</dbReference>
<dbReference type="PROSITE" id="PS00211">
    <property type="entry name" value="ABC_TRANSPORTER_1"/>
    <property type="match status" value="1"/>
</dbReference>
<comment type="subcellular location">
    <subcellularLocation>
        <location evidence="1">Membrane</location>
        <topology evidence="1">Multi-pass membrane protein</topology>
    </subcellularLocation>
</comment>
<evidence type="ECO:0000256" key="1">
    <source>
        <dbReference type="ARBA" id="ARBA00004141"/>
    </source>
</evidence>
<keyword evidence="3" id="KW-0813">Transport</keyword>
<protein>
    <recommendedName>
        <fullName evidence="10">ABC transporter domain-containing protein</fullName>
    </recommendedName>
</protein>
<dbReference type="EMBL" id="CM004393">
    <property type="protein sequence ID" value="OAY45138.1"/>
    <property type="molecule type" value="Genomic_DNA"/>
</dbReference>
<dbReference type="Pfam" id="PF19055">
    <property type="entry name" value="ABC2_membrane_7"/>
    <property type="match status" value="1"/>
</dbReference>
<evidence type="ECO:0000256" key="7">
    <source>
        <dbReference type="ARBA" id="ARBA00022989"/>
    </source>
</evidence>
<feature type="transmembrane region" description="Helical" evidence="9">
    <location>
        <begin position="606"/>
        <end position="626"/>
    </location>
</feature>
<dbReference type="GO" id="GO:0022857">
    <property type="term" value="F:transmembrane transporter activity"/>
    <property type="evidence" value="ECO:0000318"/>
    <property type="project" value="GO_Central"/>
</dbReference>
<evidence type="ECO:0000256" key="3">
    <source>
        <dbReference type="ARBA" id="ARBA00022448"/>
    </source>
</evidence>
<keyword evidence="12" id="KW-1185">Reference proteome</keyword>
<dbReference type="GO" id="GO:0005886">
    <property type="term" value="C:plasma membrane"/>
    <property type="evidence" value="ECO:0000318"/>
    <property type="project" value="GO_Central"/>
</dbReference>
<feature type="transmembrane region" description="Helical" evidence="9">
    <location>
        <begin position="370"/>
        <end position="392"/>
    </location>
</feature>
<keyword evidence="4 9" id="KW-0812">Transmembrane</keyword>
<evidence type="ECO:0000256" key="5">
    <source>
        <dbReference type="ARBA" id="ARBA00022741"/>
    </source>
</evidence>
<dbReference type="Gene3D" id="3.40.50.300">
    <property type="entry name" value="P-loop containing nucleotide triphosphate hydrolases"/>
    <property type="match status" value="1"/>
</dbReference>